<dbReference type="GO" id="GO:0005737">
    <property type="term" value="C:cytoplasm"/>
    <property type="evidence" value="ECO:0007669"/>
    <property type="project" value="UniProtKB-SubCell"/>
</dbReference>
<dbReference type="OrthoDB" id="4068492at2759"/>
<dbReference type="AlphaFoldDB" id="A0A0P1KM93"/>
<keyword evidence="3" id="KW-0813">Transport</keyword>
<evidence type="ECO:0000256" key="6">
    <source>
        <dbReference type="ARBA" id="ARBA00023242"/>
    </source>
</evidence>
<evidence type="ECO:0000313" key="8">
    <source>
        <dbReference type="EMBL" id="CUS20856.1"/>
    </source>
</evidence>
<keyword evidence="9" id="KW-1185">Reference proteome</keyword>
<comment type="subcellular location">
    <subcellularLocation>
        <location evidence="2">Cytoplasm</location>
    </subcellularLocation>
    <subcellularLocation>
        <location evidence="1">Nucleus</location>
    </subcellularLocation>
</comment>
<feature type="region of interest" description="Disordered" evidence="7">
    <location>
        <begin position="126"/>
        <end position="162"/>
    </location>
</feature>
<evidence type="ECO:0000256" key="2">
    <source>
        <dbReference type="ARBA" id="ARBA00004496"/>
    </source>
</evidence>
<keyword evidence="4" id="KW-0963">Cytoplasm</keyword>
<evidence type="ECO:0000256" key="1">
    <source>
        <dbReference type="ARBA" id="ARBA00004123"/>
    </source>
</evidence>
<feature type="compositionally biased region" description="Basic and acidic residues" evidence="7">
    <location>
        <begin position="136"/>
        <end position="148"/>
    </location>
</feature>
<organism evidence="8 9">
    <name type="scientific">Lachancea quebecensis</name>
    <dbReference type="NCBI Taxonomy" id="1654605"/>
    <lineage>
        <taxon>Eukaryota</taxon>
        <taxon>Fungi</taxon>
        <taxon>Dikarya</taxon>
        <taxon>Ascomycota</taxon>
        <taxon>Saccharomycotina</taxon>
        <taxon>Saccharomycetes</taxon>
        <taxon>Saccharomycetales</taxon>
        <taxon>Saccharomycetaceae</taxon>
        <taxon>Lachancea</taxon>
    </lineage>
</organism>
<proteinExistence type="predicted"/>
<dbReference type="GO" id="GO:0000055">
    <property type="term" value="P:ribosomal large subunit export from nucleus"/>
    <property type="evidence" value="ECO:0007669"/>
    <property type="project" value="TreeGrafter"/>
</dbReference>
<dbReference type="EMBL" id="LN890560">
    <property type="protein sequence ID" value="CUS20856.1"/>
    <property type="molecule type" value="Genomic_DNA"/>
</dbReference>
<accession>A0A0P1KM93</accession>
<dbReference type="Pfam" id="PF09135">
    <property type="entry name" value="Alb1"/>
    <property type="match status" value="1"/>
</dbReference>
<keyword evidence="6" id="KW-0539">Nucleus</keyword>
<dbReference type="PANTHER" id="PTHR28280:SF1">
    <property type="entry name" value="SHUTTLING PRE-60S FACTOR ECM1"/>
    <property type="match status" value="1"/>
</dbReference>
<dbReference type="InterPro" id="IPR053278">
    <property type="entry name" value="Pre-60S_factor_ECM1"/>
</dbReference>
<dbReference type="InterPro" id="IPR022784">
    <property type="entry name" value="Ribosome_bgen_Alb1"/>
</dbReference>
<reference evidence="9" key="1">
    <citation type="submission" date="2015-10" db="EMBL/GenBank/DDBJ databases">
        <authorList>
            <person name="Devillers H."/>
        </authorList>
    </citation>
    <scope>NUCLEOTIDE SEQUENCE [LARGE SCALE GENOMIC DNA]</scope>
</reference>
<dbReference type="GO" id="GO:0005730">
    <property type="term" value="C:nucleolus"/>
    <property type="evidence" value="ECO:0007669"/>
    <property type="project" value="TreeGrafter"/>
</dbReference>
<sequence>MAKKISKHSRAARRLEVEDVEAQTLAKLPRAQNLDLTNKLIRTASKNEQLLEAKMRKKEGTGKRVGKKPIAKGLPENLDKERLERALNITSRLDGKVQKAKSRAKYVQNARKAGWERTNESIKRDLALLTGPKTDTSSKEDKTTREDSMEQDEAYIDEDEVDSSVLPRVEASNAFDLLTDDVEA</sequence>
<dbReference type="Proteomes" id="UP000236544">
    <property type="component" value="Unassembled WGS sequence"/>
</dbReference>
<name>A0A0P1KM93_9SACH</name>
<evidence type="ECO:0000256" key="4">
    <source>
        <dbReference type="ARBA" id="ARBA00022490"/>
    </source>
</evidence>
<evidence type="ECO:0000256" key="7">
    <source>
        <dbReference type="SAM" id="MobiDB-lite"/>
    </source>
</evidence>
<dbReference type="GO" id="GO:0030687">
    <property type="term" value="C:preribosome, large subunit precursor"/>
    <property type="evidence" value="ECO:0007669"/>
    <property type="project" value="TreeGrafter"/>
</dbReference>
<feature type="compositionally biased region" description="Acidic residues" evidence="7">
    <location>
        <begin position="149"/>
        <end position="162"/>
    </location>
</feature>
<evidence type="ECO:0000256" key="5">
    <source>
        <dbReference type="ARBA" id="ARBA00022517"/>
    </source>
</evidence>
<evidence type="ECO:0000256" key="3">
    <source>
        <dbReference type="ARBA" id="ARBA00022448"/>
    </source>
</evidence>
<protein>
    <submittedName>
        <fullName evidence="8">LAQU0S01e16160g1_1</fullName>
    </submittedName>
</protein>
<keyword evidence="5" id="KW-0690">Ribosome biogenesis</keyword>
<dbReference type="PANTHER" id="PTHR28280">
    <property type="entry name" value="SHUTTLING PRE-60S FACTOR ECM1"/>
    <property type="match status" value="1"/>
</dbReference>
<gene>
    <name evidence="8" type="ORF">LAQU0_S01e16160g</name>
</gene>
<evidence type="ECO:0000313" key="9">
    <source>
        <dbReference type="Proteomes" id="UP000236544"/>
    </source>
</evidence>